<dbReference type="Gene3D" id="2.170.16.10">
    <property type="entry name" value="Hedgehog/Intein (Hint) domain"/>
    <property type="match status" value="1"/>
</dbReference>
<protein>
    <recommendedName>
        <fullName evidence="1">Hedgehog/Intein (Hint) domain-containing protein</fullName>
    </recommendedName>
</protein>
<dbReference type="EMBL" id="JACT01000005">
    <property type="protein sequence ID" value="KMS53393.1"/>
    <property type="molecule type" value="Genomic_DNA"/>
</dbReference>
<dbReference type="SUPFAM" id="SSF51294">
    <property type="entry name" value="Hedgehog/intein (Hint) domain"/>
    <property type="match status" value="1"/>
</dbReference>
<gene>
    <name evidence="2" type="ORF">V473_20180</name>
</gene>
<comment type="caution">
    <text evidence="2">The sequence shown here is derived from an EMBL/GenBank/DDBJ whole genome shotgun (WGS) entry which is preliminary data.</text>
</comment>
<proteinExistence type="predicted"/>
<keyword evidence="3" id="KW-1185">Reference proteome</keyword>
<evidence type="ECO:0000313" key="3">
    <source>
        <dbReference type="Proteomes" id="UP000052232"/>
    </source>
</evidence>
<dbReference type="InterPro" id="IPR028992">
    <property type="entry name" value="Hedgehog/Intein_dom"/>
</dbReference>
<organism evidence="2 3">
    <name type="scientific">Sphingobium cupriresistens LL01</name>
    <dbReference type="NCBI Taxonomy" id="1420583"/>
    <lineage>
        <taxon>Bacteria</taxon>
        <taxon>Pseudomonadati</taxon>
        <taxon>Pseudomonadota</taxon>
        <taxon>Alphaproteobacteria</taxon>
        <taxon>Sphingomonadales</taxon>
        <taxon>Sphingomonadaceae</taxon>
        <taxon>Sphingobium</taxon>
    </lineage>
</organism>
<evidence type="ECO:0000313" key="2">
    <source>
        <dbReference type="EMBL" id="KMS53393.1"/>
    </source>
</evidence>
<evidence type="ECO:0000259" key="1">
    <source>
        <dbReference type="Pfam" id="PF13403"/>
    </source>
</evidence>
<reference evidence="2 3" key="1">
    <citation type="journal article" date="2015" name="G3 (Bethesda)">
        <title>Insights into Ongoing Evolution of the Hexachlorocyclohexane Catabolic Pathway from Comparative Genomics of Ten Sphingomonadaceae Strains.</title>
        <authorList>
            <person name="Pearce S.L."/>
            <person name="Oakeshott J.G."/>
            <person name="Pandey G."/>
        </authorList>
    </citation>
    <scope>NUCLEOTIDE SEQUENCE [LARGE SCALE GENOMIC DNA]</scope>
    <source>
        <strain evidence="2 3">LL01</strain>
    </source>
</reference>
<dbReference type="Proteomes" id="UP000052232">
    <property type="component" value="Unassembled WGS sequence"/>
</dbReference>
<dbReference type="InterPro" id="IPR036844">
    <property type="entry name" value="Hint_dom_sf"/>
</dbReference>
<dbReference type="AlphaFoldDB" id="A0A0J7XQQ1"/>
<dbReference type="STRING" id="1420583.V473_20180"/>
<feature type="domain" description="Hedgehog/Intein (Hint)" evidence="1">
    <location>
        <begin position="209"/>
        <end position="345"/>
    </location>
</feature>
<sequence length="409" mass="44120">MAILNVDVGDSDVVIDGTDTSDADNTINITALGSHSLTVDGVSASIETIVPVGIGSSPTFAAINGGNLSIDYGSIGASVLSGVTYEVGDTSSISVEGPDLLGLSLGTQTVNFSGSGAGSFSYQNGLIDTVTSMNVTGFSWGDSLAVDGYNFGDFTYDSGTGSATLTFEEGGLLGGSFTYNLENISPELAAAIVADPESFFVDGEFVAPVCFFKGSLIQTDRGPVAVEHIQVGDKVQGLGGLREVRWVGYRHDWIRRIPEASRIKFWPIVISKDAIAPDVPNADLRVSPWHHLYVDGVLVRANDLVNDKTIFRDRTAQHLSYYHVELESFDVIEAQGLYSETYTDGGNREFFQNTNVTQLTPDDRIRRKGDRPGFHAVREKDLRVALRKRYEQRADMLLAKDAPALRQSA</sequence>
<name>A0A0J7XQQ1_9SPHN</name>
<dbReference type="Pfam" id="PF13403">
    <property type="entry name" value="Hint_2"/>
    <property type="match status" value="1"/>
</dbReference>
<accession>A0A0J7XQQ1</accession>
<dbReference type="PATRIC" id="fig|1420583.3.peg.3846"/>